<comment type="similarity">
    <text evidence="11">Belongs to the iron/ascorbate-dependent oxidoreductase family.</text>
</comment>
<evidence type="ECO:0000256" key="3">
    <source>
        <dbReference type="ARBA" id="ARBA00012293"/>
    </source>
</evidence>
<dbReference type="GeneID" id="85022119"/>
<dbReference type="InterPro" id="IPR050231">
    <property type="entry name" value="Iron_ascorbate_oxido_reductase"/>
</dbReference>
<proteinExistence type="inferred from homology"/>
<evidence type="ECO:0000256" key="1">
    <source>
        <dbReference type="ARBA" id="ARBA00001954"/>
    </source>
</evidence>
<evidence type="ECO:0000256" key="4">
    <source>
        <dbReference type="ARBA" id="ARBA00012531"/>
    </source>
</evidence>
<keyword evidence="11" id="KW-0560">Oxidoreductase</keyword>
<dbReference type="AlphaFoldDB" id="A0A181CAT9"/>
<evidence type="ECO:0000256" key="5">
    <source>
        <dbReference type="ARBA" id="ARBA00019045"/>
    </source>
</evidence>
<keyword evidence="14" id="KW-1185">Reference proteome</keyword>
<dbReference type="Pfam" id="PF03171">
    <property type="entry name" value="2OG-FeII_Oxy"/>
    <property type="match status" value="1"/>
</dbReference>
<evidence type="ECO:0000256" key="6">
    <source>
        <dbReference type="ARBA" id="ARBA00022666"/>
    </source>
</evidence>
<evidence type="ECO:0000313" key="14">
    <source>
        <dbReference type="Proteomes" id="UP000502533"/>
    </source>
</evidence>
<feature type="domain" description="Fe2OG dioxygenase" evidence="12">
    <location>
        <begin position="185"/>
        <end position="293"/>
    </location>
</feature>
<keyword evidence="11" id="KW-0479">Metal-binding</keyword>
<dbReference type="KEGG" id="kre:GWK63_08130"/>
<keyword evidence="11" id="KW-0408">Iron</keyword>
<evidence type="ECO:0000256" key="7">
    <source>
        <dbReference type="ARBA" id="ARBA00031011"/>
    </source>
</evidence>
<dbReference type="Pfam" id="PF14226">
    <property type="entry name" value="DIOX_N"/>
    <property type="match status" value="1"/>
</dbReference>
<dbReference type="GO" id="GO:0046872">
    <property type="term" value="F:metal ion binding"/>
    <property type="evidence" value="ECO:0007669"/>
    <property type="project" value="UniProtKB-KW"/>
</dbReference>
<dbReference type="InterPro" id="IPR005123">
    <property type="entry name" value="Oxoglu/Fe-dep_dioxygenase_dom"/>
</dbReference>
<comment type="pathway">
    <text evidence="2">Alkene biosynthesis; ethylene biosynthesis via 2-oxoglutarate.</text>
</comment>
<dbReference type="GO" id="GO:0009693">
    <property type="term" value="P:ethylene biosynthetic process"/>
    <property type="evidence" value="ECO:0007669"/>
    <property type="project" value="UniProtKB-KW"/>
</dbReference>
<dbReference type="PROSITE" id="PS51471">
    <property type="entry name" value="FE2OG_OXY"/>
    <property type="match status" value="1"/>
</dbReference>
<dbReference type="EC" id="1.14.20.7" evidence="3"/>
<dbReference type="SUPFAM" id="SSF51197">
    <property type="entry name" value="Clavaminate synthase-like"/>
    <property type="match status" value="1"/>
</dbReference>
<evidence type="ECO:0000256" key="2">
    <source>
        <dbReference type="ARBA" id="ARBA00004767"/>
    </source>
</evidence>
<dbReference type="PANTHER" id="PTHR47990">
    <property type="entry name" value="2-OXOGLUTARATE (2OG) AND FE(II)-DEPENDENT OXYGENASE SUPERFAMILY PROTEIN-RELATED"/>
    <property type="match status" value="1"/>
</dbReference>
<dbReference type="EMBL" id="CP050139">
    <property type="protein sequence ID" value="QIP35434.1"/>
    <property type="molecule type" value="Genomic_DNA"/>
</dbReference>
<dbReference type="Gene3D" id="2.60.120.330">
    <property type="entry name" value="B-lactam Antibiotic, Isopenicillin N Synthase, Chain"/>
    <property type="match status" value="1"/>
</dbReference>
<dbReference type="GO" id="GO:0102276">
    <property type="term" value="F:2-oxoglutarate oxygenase/decarboxylase (ethylene-forming) activity"/>
    <property type="evidence" value="ECO:0007669"/>
    <property type="project" value="UniProtKB-EC"/>
</dbReference>
<comment type="catalytic activity">
    <reaction evidence="10">
        <text>L-arginine + 2-oxoglutarate + O2 = guanidine + L-glutamate 5-semialdehyde + succinate + CO2</text>
        <dbReference type="Rhea" id="RHEA:31535"/>
        <dbReference type="ChEBI" id="CHEBI:15379"/>
        <dbReference type="ChEBI" id="CHEBI:16526"/>
        <dbReference type="ChEBI" id="CHEBI:16810"/>
        <dbReference type="ChEBI" id="CHEBI:30031"/>
        <dbReference type="ChEBI" id="CHEBI:30087"/>
        <dbReference type="ChEBI" id="CHEBI:32682"/>
        <dbReference type="ChEBI" id="CHEBI:58066"/>
        <dbReference type="EC" id="1.14.20.7"/>
    </reaction>
</comment>
<evidence type="ECO:0000313" key="13">
    <source>
        <dbReference type="EMBL" id="QIP35434.1"/>
    </source>
</evidence>
<name>A0A181CAT9_9PROT</name>
<dbReference type="Proteomes" id="UP000502533">
    <property type="component" value="Chromosome"/>
</dbReference>
<keyword evidence="6" id="KW-0266">Ethylene biosynthesis</keyword>
<dbReference type="EC" id="1.13.12.19" evidence="4"/>
<evidence type="ECO:0000256" key="10">
    <source>
        <dbReference type="ARBA" id="ARBA00049359"/>
    </source>
</evidence>
<comment type="catalytic activity">
    <reaction evidence="9">
        <text>2-oxoglutarate + O2 + 2 H(+) = ethene + 3 CO2 + H2O</text>
        <dbReference type="Rhea" id="RHEA:31523"/>
        <dbReference type="ChEBI" id="CHEBI:15377"/>
        <dbReference type="ChEBI" id="CHEBI:15378"/>
        <dbReference type="ChEBI" id="CHEBI:15379"/>
        <dbReference type="ChEBI" id="CHEBI:16526"/>
        <dbReference type="ChEBI" id="CHEBI:16810"/>
        <dbReference type="ChEBI" id="CHEBI:18153"/>
        <dbReference type="EC" id="1.13.12.19"/>
    </reaction>
</comment>
<evidence type="ECO:0000256" key="9">
    <source>
        <dbReference type="ARBA" id="ARBA00047725"/>
    </source>
</evidence>
<dbReference type="PRINTS" id="PR00682">
    <property type="entry name" value="IPNSYNTHASE"/>
</dbReference>
<accession>A0A181CAT9</accession>
<evidence type="ECO:0000259" key="12">
    <source>
        <dbReference type="PROSITE" id="PS51471"/>
    </source>
</evidence>
<comment type="cofactor">
    <cofactor evidence="1">
        <name>Fe(2+)</name>
        <dbReference type="ChEBI" id="CHEBI:29033"/>
    </cofactor>
</comment>
<sequence length="331" mass="36782">MTAQHDFPLVNLHEFETTSSTGRLEYGSRVDTICRRSGFLAITGHGVPADLIETMWDETRKFFDLPLEQKLKACPRQPGDPYGYFTVKSEALARSRAGMDRGPLLPDLKESFSCGPIHPLTGREGADELAFCYAPTPWSAVSPAFHATWIAYYDAMEKLAERIMRLFACALGLPEAYFNPYFRAPISSLRGLNYPEQDTAPQPGQIRAGAHSDYGTLTLLLPQQGSGGLEILGPDGQWQAVPAIPDAFVINIGDLMALWTNNRWVSTVHRVVNPPSSRKGQDRRQSLAFFQQPDWDSMIEALPNCVSTGHPPVFSPVRSGTYLMNKFRSTQ</sequence>
<dbReference type="RefSeq" id="WP_007398698.1">
    <property type="nucleotide sequence ID" value="NZ_CALMTF010000093.1"/>
</dbReference>
<evidence type="ECO:0000256" key="8">
    <source>
        <dbReference type="ARBA" id="ARBA00031282"/>
    </source>
</evidence>
<gene>
    <name evidence="13" type="ORF">GWK63_08130</name>
</gene>
<protein>
    <recommendedName>
        <fullName evidence="5">2-oxoglutarate-dependent ethylene/succinate-forming enzyme</fullName>
        <ecNumber evidence="4">1.13.12.19</ecNumber>
        <ecNumber evidence="3">1.14.20.7</ecNumber>
    </recommendedName>
    <alternativeName>
        <fullName evidence="7">2-oxoglutarate dioxygenase (ethylene-forming)</fullName>
    </alternativeName>
    <alternativeName>
        <fullName evidence="8">2-oxoglutarate/L-arginine monooxygenase/decarboxylase (succinate-forming)</fullName>
    </alternativeName>
</protein>
<organism evidence="13 14">
    <name type="scientific">Komagataeibacter rhaeticus</name>
    <dbReference type="NCBI Taxonomy" id="215221"/>
    <lineage>
        <taxon>Bacteria</taxon>
        <taxon>Pseudomonadati</taxon>
        <taxon>Pseudomonadota</taxon>
        <taxon>Alphaproteobacteria</taxon>
        <taxon>Acetobacterales</taxon>
        <taxon>Acetobacteraceae</taxon>
        <taxon>Komagataeibacter</taxon>
    </lineage>
</organism>
<dbReference type="InterPro" id="IPR026992">
    <property type="entry name" value="DIOX_N"/>
</dbReference>
<evidence type="ECO:0000256" key="11">
    <source>
        <dbReference type="RuleBase" id="RU003682"/>
    </source>
</evidence>
<dbReference type="InterPro" id="IPR027443">
    <property type="entry name" value="IPNS-like_sf"/>
</dbReference>
<reference evidence="13 14" key="1">
    <citation type="submission" date="2020-03" db="EMBL/GenBank/DDBJ databases">
        <title>Isolation of cellulose-producing strains, genome characterization and application of the synthesized cellulose films as an economical and sustainable material for piezoelectric sensor construction.</title>
        <authorList>
            <person name="Mangayil R.K."/>
        </authorList>
    </citation>
    <scope>NUCLEOTIDE SEQUENCE [LARGE SCALE GENOMIC DNA]</scope>
    <source>
        <strain evidence="13 14">ENS 9a1a</strain>
    </source>
</reference>
<dbReference type="InterPro" id="IPR044861">
    <property type="entry name" value="IPNS-like_FE2OG_OXY"/>
</dbReference>